<comment type="similarity">
    <text evidence="6">Belongs to the peptidase S1 family. CLIP subfamily.</text>
</comment>
<organism evidence="11">
    <name type="scientific">Culicoides sonorensis</name>
    <name type="common">Biting midge</name>
    <dbReference type="NCBI Taxonomy" id="179676"/>
    <lineage>
        <taxon>Eukaryota</taxon>
        <taxon>Metazoa</taxon>
        <taxon>Ecdysozoa</taxon>
        <taxon>Arthropoda</taxon>
        <taxon>Hexapoda</taxon>
        <taxon>Insecta</taxon>
        <taxon>Pterygota</taxon>
        <taxon>Neoptera</taxon>
        <taxon>Endopterygota</taxon>
        <taxon>Diptera</taxon>
        <taxon>Nematocera</taxon>
        <taxon>Chironomoidea</taxon>
        <taxon>Ceratopogonidae</taxon>
        <taxon>Ceratopogoninae</taxon>
        <taxon>Culicoides</taxon>
        <taxon>Monoculicoides</taxon>
    </lineage>
</organism>
<dbReference type="GO" id="GO:0007586">
    <property type="term" value="P:digestion"/>
    <property type="evidence" value="ECO:0007669"/>
    <property type="project" value="UniProtKB-KW"/>
</dbReference>
<keyword evidence="8" id="KW-0732">Signal</keyword>
<keyword evidence="4 7" id="KW-0720">Serine protease</keyword>
<dbReference type="InterPro" id="IPR001314">
    <property type="entry name" value="Peptidase_S1A"/>
</dbReference>
<dbReference type="CDD" id="cd00190">
    <property type="entry name" value="Tryp_SPc"/>
    <property type="match status" value="2"/>
</dbReference>
<dbReference type="FunFam" id="2.40.10.10:FF:000073">
    <property type="entry name" value="Trypsin alpha"/>
    <property type="match status" value="2"/>
</dbReference>
<evidence type="ECO:0000259" key="9">
    <source>
        <dbReference type="PROSITE" id="PS50240"/>
    </source>
</evidence>
<accession>A0A336M3B4</accession>
<dbReference type="InterPro" id="IPR043504">
    <property type="entry name" value="Peptidase_S1_PA_chymotrypsin"/>
</dbReference>
<feature type="domain" description="Peptidase S1" evidence="9">
    <location>
        <begin position="435"/>
        <end position="654"/>
    </location>
</feature>
<evidence type="ECO:0000313" key="10">
    <source>
        <dbReference type="EMBL" id="SSX03446.1"/>
    </source>
</evidence>
<dbReference type="PROSITE" id="PS50240">
    <property type="entry name" value="TRYPSIN_DOM"/>
    <property type="match status" value="3"/>
</dbReference>
<dbReference type="SUPFAM" id="SSF50494">
    <property type="entry name" value="Trypsin-like serine proteases"/>
    <property type="match status" value="4"/>
</dbReference>
<feature type="domain" description="Peptidase S1" evidence="9">
    <location>
        <begin position="33"/>
        <end position="288"/>
    </location>
</feature>
<dbReference type="PROSITE" id="PS00134">
    <property type="entry name" value="TRYPSIN_HIS"/>
    <property type="match status" value="1"/>
</dbReference>
<proteinExistence type="inferred from homology"/>
<keyword evidence="3 7" id="KW-0378">Hydrolase</keyword>
<keyword evidence="1 7" id="KW-0645">Protease</keyword>
<evidence type="ECO:0000256" key="8">
    <source>
        <dbReference type="SAM" id="SignalP"/>
    </source>
</evidence>
<feature type="signal peptide" evidence="8">
    <location>
        <begin position="1"/>
        <end position="17"/>
    </location>
</feature>
<dbReference type="PANTHER" id="PTHR24276:SF91">
    <property type="entry name" value="AT26814P-RELATED"/>
    <property type="match status" value="1"/>
</dbReference>
<dbReference type="PANTHER" id="PTHR24276">
    <property type="entry name" value="POLYSERASE-RELATED"/>
    <property type="match status" value="1"/>
</dbReference>
<evidence type="ECO:0000256" key="2">
    <source>
        <dbReference type="ARBA" id="ARBA00022757"/>
    </source>
</evidence>
<dbReference type="VEuPathDB" id="VectorBase:CSON009631"/>
<dbReference type="InterPro" id="IPR018114">
    <property type="entry name" value="TRYPSIN_HIS"/>
</dbReference>
<gene>
    <name evidence="11" type="primary">CSON009631</name>
</gene>
<dbReference type="AlphaFoldDB" id="A0A336M3B4"/>
<sequence length="654" mass="70855">MFKLLSLISTILVVTSALPRLTTRQLVEYGNRIVGGEEIDISERPYQVALNFRGSQMCGGAIVNERTIVTAAHCAQYQSTGYSIRAGSNSQYEGGVVINVAQVINHPQYNKRTFDYDIAIMKLAEPLTFTDKIQPAKLAEPGFLVPDNEAVIVSGWGDLEYGTGNYPDLLPLPRQFSLSGNRIVGGVEVDITERPFQIALNFRGSQICGGAIVNADTIITAAHCSEYTTSGYSIRAGSTSQYEGGVVVNVVRVIVHPKYNKKTLDYDVAIMKLAEPLTFSDKIQPVELAAPGLVVPDNEIVVFYRNTILTAAHCTQYAASAYQIRAGSNSQYTGGQVIQASRVINHPNYNSQTFDYDVAIVKLVSPLTYTDRVKPIQLATSTTSILDGHYARVTGWGDLQSGSGTYPEFLRYIITLLSAALVAVSAAPQTFDTRIVGGEQIDISYVPYQILLMLNGRHTCGGAIVNEITILTAAHCTQNSASVYSVRAGSNSQYTGGQVIQANRVINHPQYNSRTFDNDVSIVKLVSGLTYNDRVQPVPLATPQTFIPDGAIARIAGWGDLQSGSGTYPEFLRYVDVPVVNQETCKRSYSTLTERMICAGLTGKSTCQGDSGGPLVYNGVHIGIVSHAVGCAFSGYPTVYSRTGALRSFIDQYV</sequence>
<reference evidence="10" key="1">
    <citation type="submission" date="2018-04" db="EMBL/GenBank/DDBJ databases">
        <authorList>
            <person name="Go L.Y."/>
            <person name="Mitchell J.A."/>
        </authorList>
    </citation>
    <scope>NUCLEOTIDE SEQUENCE</scope>
    <source>
        <tissue evidence="10">Whole organism</tissue>
    </source>
</reference>
<dbReference type="EMBL" id="UFQT01000384">
    <property type="protein sequence ID" value="SSX23811.1"/>
    <property type="molecule type" value="Genomic_DNA"/>
</dbReference>
<reference evidence="11" key="2">
    <citation type="submission" date="2018-07" db="EMBL/GenBank/DDBJ databases">
        <authorList>
            <person name="Quirk P.G."/>
            <person name="Krulwich T.A."/>
        </authorList>
    </citation>
    <scope>NUCLEOTIDE SEQUENCE</scope>
</reference>
<evidence type="ECO:0000256" key="7">
    <source>
        <dbReference type="RuleBase" id="RU363034"/>
    </source>
</evidence>
<dbReference type="InterPro" id="IPR001254">
    <property type="entry name" value="Trypsin_dom"/>
</dbReference>
<keyword evidence="2" id="KW-0222">Digestion</keyword>
<dbReference type="InterPro" id="IPR009003">
    <property type="entry name" value="Peptidase_S1_PA"/>
</dbReference>
<feature type="domain" description="Peptidase S1" evidence="9">
    <location>
        <begin position="308"/>
        <end position="439"/>
    </location>
</feature>
<dbReference type="PRINTS" id="PR00722">
    <property type="entry name" value="CHYMOTRYPSIN"/>
</dbReference>
<dbReference type="EMBL" id="UFQS01000384">
    <property type="protein sequence ID" value="SSX03446.1"/>
    <property type="molecule type" value="Genomic_DNA"/>
</dbReference>
<evidence type="ECO:0000256" key="3">
    <source>
        <dbReference type="ARBA" id="ARBA00022801"/>
    </source>
</evidence>
<dbReference type="GO" id="GO:0004252">
    <property type="term" value="F:serine-type endopeptidase activity"/>
    <property type="evidence" value="ECO:0007669"/>
    <property type="project" value="InterPro"/>
</dbReference>
<dbReference type="FunFam" id="2.40.10.10:FF:000068">
    <property type="entry name" value="transmembrane protease serine 2"/>
    <property type="match status" value="1"/>
</dbReference>
<feature type="chain" id="PRO_5036062281" evidence="8">
    <location>
        <begin position="18"/>
        <end position="654"/>
    </location>
</feature>
<name>A0A336M3B4_CULSO</name>
<evidence type="ECO:0000256" key="6">
    <source>
        <dbReference type="ARBA" id="ARBA00024195"/>
    </source>
</evidence>
<evidence type="ECO:0000256" key="1">
    <source>
        <dbReference type="ARBA" id="ARBA00022670"/>
    </source>
</evidence>
<evidence type="ECO:0000313" key="11">
    <source>
        <dbReference type="EMBL" id="SSX23811.1"/>
    </source>
</evidence>
<dbReference type="FunFam" id="2.40.10.10:FF:000034">
    <property type="entry name" value="Eupolytin"/>
    <property type="match status" value="1"/>
</dbReference>
<dbReference type="PROSITE" id="PS00135">
    <property type="entry name" value="TRYPSIN_SER"/>
    <property type="match status" value="1"/>
</dbReference>
<protein>
    <submittedName>
        <fullName evidence="11">CSON009631 protein</fullName>
    </submittedName>
</protein>
<keyword evidence="5" id="KW-1015">Disulfide bond</keyword>
<evidence type="ECO:0000256" key="4">
    <source>
        <dbReference type="ARBA" id="ARBA00022825"/>
    </source>
</evidence>
<evidence type="ECO:0000256" key="5">
    <source>
        <dbReference type="ARBA" id="ARBA00023157"/>
    </source>
</evidence>
<dbReference type="InterPro" id="IPR033116">
    <property type="entry name" value="TRYPSIN_SER"/>
</dbReference>
<dbReference type="GO" id="GO:0006508">
    <property type="term" value="P:proteolysis"/>
    <property type="evidence" value="ECO:0007669"/>
    <property type="project" value="UniProtKB-KW"/>
</dbReference>
<dbReference type="InterPro" id="IPR050430">
    <property type="entry name" value="Peptidase_S1"/>
</dbReference>
<dbReference type="SMART" id="SM00020">
    <property type="entry name" value="Tryp_SPc"/>
    <property type="match status" value="3"/>
</dbReference>
<dbReference type="Pfam" id="PF00089">
    <property type="entry name" value="Trypsin"/>
    <property type="match status" value="4"/>
</dbReference>
<dbReference type="Gene3D" id="2.40.10.10">
    <property type="entry name" value="Trypsin-like serine proteases"/>
    <property type="match status" value="4"/>
</dbReference>
<dbReference type="OMA" id="PSTYRIQ"/>